<dbReference type="PANTHER" id="PTHR45827:SF1">
    <property type="entry name" value="SORTING NEXIN"/>
    <property type="match status" value="1"/>
</dbReference>
<dbReference type="EMBL" id="KZ308845">
    <property type="protein sequence ID" value="KAG8234815.1"/>
    <property type="molecule type" value="Genomic_DNA"/>
</dbReference>
<dbReference type="InterPro" id="IPR027267">
    <property type="entry name" value="AH/BAR_dom_sf"/>
</dbReference>
<evidence type="ECO:0000259" key="1">
    <source>
        <dbReference type="Pfam" id="PF10456"/>
    </source>
</evidence>
<dbReference type="Proteomes" id="UP000792457">
    <property type="component" value="Unassembled WGS sequence"/>
</dbReference>
<evidence type="ECO:0000313" key="3">
    <source>
        <dbReference type="Proteomes" id="UP000792457"/>
    </source>
</evidence>
<reference evidence="2" key="1">
    <citation type="submission" date="2013-04" db="EMBL/GenBank/DDBJ databases">
        <authorList>
            <person name="Qu J."/>
            <person name="Murali S.C."/>
            <person name="Bandaranaike D."/>
            <person name="Bellair M."/>
            <person name="Blankenburg K."/>
            <person name="Chao H."/>
            <person name="Dinh H."/>
            <person name="Doddapaneni H."/>
            <person name="Downs B."/>
            <person name="Dugan-Rocha S."/>
            <person name="Elkadiri S."/>
            <person name="Gnanaolivu R.D."/>
            <person name="Hernandez B."/>
            <person name="Javaid M."/>
            <person name="Jayaseelan J.C."/>
            <person name="Lee S."/>
            <person name="Li M."/>
            <person name="Ming W."/>
            <person name="Munidasa M."/>
            <person name="Muniz J."/>
            <person name="Nguyen L."/>
            <person name="Ongeri F."/>
            <person name="Osuji N."/>
            <person name="Pu L.-L."/>
            <person name="Puazo M."/>
            <person name="Qu C."/>
            <person name="Quiroz J."/>
            <person name="Raj R."/>
            <person name="Weissenberger G."/>
            <person name="Xin Y."/>
            <person name="Zou X."/>
            <person name="Han Y."/>
            <person name="Richards S."/>
            <person name="Worley K."/>
            <person name="Muzny D."/>
            <person name="Gibbs R."/>
        </authorList>
    </citation>
    <scope>NUCLEOTIDE SEQUENCE</scope>
    <source>
        <strain evidence="2">Sampled in the wild</strain>
    </source>
</reference>
<feature type="domain" description="Sorting nexin protein WASP-binding" evidence="1">
    <location>
        <begin position="1"/>
        <end position="80"/>
    </location>
</feature>
<dbReference type="OrthoDB" id="10254720at2759"/>
<dbReference type="Pfam" id="PF10456">
    <property type="entry name" value="BAR_3_WASP_bdg"/>
    <property type="match status" value="1"/>
</dbReference>
<name>A0A8K0P3S1_LADFU</name>
<comment type="caution">
    <text evidence="2">The sequence shown here is derived from an EMBL/GenBank/DDBJ whole genome shotgun (WGS) entry which is preliminary data.</text>
</comment>
<dbReference type="GO" id="GO:0006897">
    <property type="term" value="P:endocytosis"/>
    <property type="evidence" value="ECO:0007669"/>
    <property type="project" value="TreeGrafter"/>
</dbReference>
<evidence type="ECO:0000313" key="2">
    <source>
        <dbReference type="EMBL" id="KAG8234815.1"/>
    </source>
</evidence>
<reference evidence="2" key="2">
    <citation type="submission" date="2017-10" db="EMBL/GenBank/DDBJ databases">
        <title>Ladona fulva Genome sequencing and assembly.</title>
        <authorList>
            <person name="Murali S."/>
            <person name="Richards S."/>
            <person name="Bandaranaike D."/>
            <person name="Bellair M."/>
            <person name="Blankenburg K."/>
            <person name="Chao H."/>
            <person name="Dinh H."/>
            <person name="Doddapaneni H."/>
            <person name="Dugan-Rocha S."/>
            <person name="Elkadiri S."/>
            <person name="Gnanaolivu R."/>
            <person name="Hernandez B."/>
            <person name="Skinner E."/>
            <person name="Javaid M."/>
            <person name="Lee S."/>
            <person name="Li M."/>
            <person name="Ming W."/>
            <person name="Munidasa M."/>
            <person name="Muniz J."/>
            <person name="Nguyen L."/>
            <person name="Hughes D."/>
            <person name="Osuji N."/>
            <person name="Pu L.-L."/>
            <person name="Puazo M."/>
            <person name="Qu C."/>
            <person name="Quiroz J."/>
            <person name="Raj R."/>
            <person name="Weissenberger G."/>
            <person name="Xin Y."/>
            <person name="Zou X."/>
            <person name="Han Y."/>
            <person name="Worley K."/>
            <person name="Muzny D."/>
            <person name="Gibbs R."/>
        </authorList>
    </citation>
    <scope>NUCLEOTIDE SEQUENCE</scope>
    <source>
        <strain evidence="2">Sampled in the wild</strain>
    </source>
</reference>
<keyword evidence="3" id="KW-1185">Reference proteome</keyword>
<dbReference type="GO" id="GO:0097320">
    <property type="term" value="P:plasma membrane tubulation"/>
    <property type="evidence" value="ECO:0007669"/>
    <property type="project" value="TreeGrafter"/>
</dbReference>
<dbReference type="GO" id="GO:0035091">
    <property type="term" value="F:phosphatidylinositol binding"/>
    <property type="evidence" value="ECO:0007669"/>
    <property type="project" value="TreeGrafter"/>
</dbReference>
<dbReference type="PANTHER" id="PTHR45827">
    <property type="entry name" value="SORTING NEXIN"/>
    <property type="match status" value="1"/>
</dbReference>
<dbReference type="GO" id="GO:0031410">
    <property type="term" value="C:cytoplasmic vesicle"/>
    <property type="evidence" value="ECO:0007669"/>
    <property type="project" value="TreeGrafter"/>
</dbReference>
<dbReference type="Gene3D" id="1.20.1270.60">
    <property type="entry name" value="Arfaptin homology (AH) domain/BAR domain"/>
    <property type="match status" value="1"/>
</dbReference>
<proteinExistence type="predicted"/>
<dbReference type="AlphaFoldDB" id="A0A8K0P3S1"/>
<dbReference type="GO" id="GO:0005886">
    <property type="term" value="C:plasma membrane"/>
    <property type="evidence" value="ECO:0007669"/>
    <property type="project" value="TreeGrafter"/>
</dbReference>
<sequence length="81" mass="9706">MQKRKDCEKLTTDHKMDSIQFQELNRRTDVVSYALMAEINHFHKECANDFKKAMRSFLIEQIAFYERVVNKMKEALTAFDE</sequence>
<protein>
    <recommendedName>
        <fullName evidence="1">Sorting nexin protein WASP-binding domain-containing protein</fullName>
    </recommendedName>
</protein>
<dbReference type="InterPro" id="IPR019497">
    <property type="entry name" value="Sorting_nexin_WASP-bd-dom"/>
</dbReference>
<accession>A0A8K0P3S1</accession>
<dbReference type="GO" id="GO:0016197">
    <property type="term" value="P:endosomal transport"/>
    <property type="evidence" value="ECO:0007669"/>
    <property type="project" value="TreeGrafter"/>
</dbReference>
<organism evidence="2 3">
    <name type="scientific">Ladona fulva</name>
    <name type="common">Scarce chaser dragonfly</name>
    <name type="synonym">Libellula fulva</name>
    <dbReference type="NCBI Taxonomy" id="123851"/>
    <lineage>
        <taxon>Eukaryota</taxon>
        <taxon>Metazoa</taxon>
        <taxon>Ecdysozoa</taxon>
        <taxon>Arthropoda</taxon>
        <taxon>Hexapoda</taxon>
        <taxon>Insecta</taxon>
        <taxon>Pterygota</taxon>
        <taxon>Palaeoptera</taxon>
        <taxon>Odonata</taxon>
        <taxon>Epiprocta</taxon>
        <taxon>Anisoptera</taxon>
        <taxon>Libelluloidea</taxon>
        <taxon>Libellulidae</taxon>
        <taxon>Ladona</taxon>
    </lineage>
</organism>
<gene>
    <name evidence="2" type="ORF">J437_LFUL015172</name>
</gene>